<dbReference type="GO" id="GO:0051256">
    <property type="term" value="P:mitotic spindle midzone assembly"/>
    <property type="evidence" value="ECO:0007669"/>
    <property type="project" value="TreeGrafter"/>
</dbReference>
<gene>
    <name evidence="3" type="ORF">BN980_GECA07s05356g</name>
</gene>
<dbReference type="GO" id="GO:0005737">
    <property type="term" value="C:cytoplasm"/>
    <property type="evidence" value="ECO:0007669"/>
    <property type="project" value="TreeGrafter"/>
</dbReference>
<dbReference type="GO" id="GO:1990023">
    <property type="term" value="C:mitotic spindle midzone"/>
    <property type="evidence" value="ECO:0007669"/>
    <property type="project" value="TreeGrafter"/>
</dbReference>
<dbReference type="OrthoDB" id="642895at2759"/>
<proteinExistence type="predicted"/>
<dbReference type="STRING" id="1173061.A0A0J9XAH3"/>
<evidence type="ECO:0000313" key="3">
    <source>
        <dbReference type="EMBL" id="CDO54476.1"/>
    </source>
</evidence>
<accession>A0A0J9XAH3</accession>
<feature type="region of interest" description="Disordered" evidence="2">
    <location>
        <begin position="771"/>
        <end position="793"/>
    </location>
</feature>
<comment type="caution">
    <text evidence="3">The sequence shown here is derived from an EMBL/GenBank/DDBJ whole genome shotgun (WGS) entry which is preliminary data.</text>
</comment>
<name>A0A0J9XAH3_GEOCN</name>
<organism evidence="3 4">
    <name type="scientific">Geotrichum candidum</name>
    <name type="common">Oospora lactis</name>
    <name type="synonym">Dipodascus geotrichum</name>
    <dbReference type="NCBI Taxonomy" id="1173061"/>
    <lineage>
        <taxon>Eukaryota</taxon>
        <taxon>Fungi</taxon>
        <taxon>Dikarya</taxon>
        <taxon>Ascomycota</taxon>
        <taxon>Saccharomycotina</taxon>
        <taxon>Dipodascomycetes</taxon>
        <taxon>Dipodascales</taxon>
        <taxon>Dipodascaceae</taxon>
        <taxon>Geotrichum</taxon>
    </lineage>
</organism>
<sequence>MALDRCSSYIANQLEAVNAQLQSLFTDIGVSDEERDEREKKLYSVIQEALDTHVQTVQKEKDDLIESCTELQKSVRQMLKALTDIDLSMIMSVQLIKVVEHDLEAPYLTTERDLKSAHAHVLKVYEERSKRANELLRQLSEVGEKVDGITILQGLEPPENKDDLDLTNSYLYRLEAEIQRWKNERKERMAQASMMAAQIVSLWADLGTSQDQIDPNLMANYKSNPELLGTKVNDMERLKTLVQDLLEEKEKRTNRINALSKTISVLWGKLSEEDAYIDDFERMNRGLSLDVLEAFERENERLQKKKREHINVFIEDARETLSELWRQLYFSDDDISQFTPAFVDIYTDASLEAHEAEIVRLEKLIQERSPILNLIQAFQDLLDEEKQLNSSVQDTSRLLTRGSGSAKRDPTRLLREEKMRKRLSKRKPIVLKELKDALDEWEAHTGNSFLINGQNFYDLYDSELIKAGLKKRSLYTPPAPTNRRPTTPTGVRSGRTAARPSTSHSVSRTPSPEKRPVGRSRSMAPSPTRSNGSNYQDNSSHSLRNMASRSPERGGYNRNTSGDNSPPKPHSLNRPLSPSKATNLRYTKSTGSTYTASSPSRIDRSPVRLDRSPARLDRSPSRLTYNNTSPVRAGSHGSGRPASPVRTNSVLSTGSTGSLKLGSPRLLPDTMRVIPSSVSAAGNSTTTRRGSSNNGNSARSHARSRSELGNYSSLGLNIGAHPMPGRPHEPMRLRGGSVSGDSSSSISDRNQHHHNSGYHGVLREAPEIISSRSSTSFSTRRSSDLERNFPGLGNYGQPPDWSYETAKRLGSICSDDTSVSHSSAGTTIIRNGAAELLSGSGTEPTTPELPLKSGPLYRRGHRVSDFNWEKDAF</sequence>
<feature type="compositionally biased region" description="Low complexity" evidence="2">
    <location>
        <begin position="735"/>
        <end position="747"/>
    </location>
</feature>
<feature type="compositionally biased region" description="Polar residues" evidence="2">
    <location>
        <begin position="621"/>
        <end position="630"/>
    </location>
</feature>
<feature type="compositionally biased region" description="Polar residues" evidence="2">
    <location>
        <begin position="523"/>
        <end position="548"/>
    </location>
</feature>
<feature type="region of interest" description="Disordered" evidence="2">
    <location>
        <begin position="473"/>
        <end position="758"/>
    </location>
</feature>
<protein>
    <submittedName>
        <fullName evidence="3">Similar to Saccharomyces cerevisiae YOR058C ASE1 Mitotic spindle midzone localized microtubule-associated protein (MAP) family member</fullName>
    </submittedName>
</protein>
<dbReference type="GO" id="GO:0008017">
    <property type="term" value="F:microtubule binding"/>
    <property type="evidence" value="ECO:0007669"/>
    <property type="project" value="InterPro"/>
</dbReference>
<feature type="compositionally biased region" description="Basic and acidic residues" evidence="2">
    <location>
        <begin position="601"/>
        <end position="620"/>
    </location>
</feature>
<feature type="compositionally biased region" description="Low complexity" evidence="2">
    <location>
        <begin position="771"/>
        <end position="780"/>
    </location>
</feature>
<dbReference type="Proteomes" id="UP000242525">
    <property type="component" value="Unassembled WGS sequence"/>
</dbReference>
<dbReference type="EMBL" id="CCBN010000007">
    <property type="protein sequence ID" value="CDO54476.1"/>
    <property type="molecule type" value="Genomic_DNA"/>
</dbReference>
<feature type="compositionally biased region" description="Low complexity" evidence="2">
    <location>
        <begin position="647"/>
        <end position="663"/>
    </location>
</feature>
<dbReference type="Gene3D" id="1.20.58.1520">
    <property type="match status" value="1"/>
</dbReference>
<keyword evidence="4" id="KW-1185">Reference proteome</keyword>
<evidence type="ECO:0000313" key="4">
    <source>
        <dbReference type="Proteomes" id="UP000242525"/>
    </source>
</evidence>
<feature type="coiled-coil region" evidence="1">
    <location>
        <begin position="232"/>
        <end position="262"/>
    </location>
</feature>
<evidence type="ECO:0000256" key="2">
    <source>
        <dbReference type="SAM" id="MobiDB-lite"/>
    </source>
</evidence>
<keyword evidence="1" id="KW-0175">Coiled coil</keyword>
<feature type="compositionally biased region" description="Polar residues" evidence="2">
    <location>
        <begin position="574"/>
        <end position="600"/>
    </location>
</feature>
<reference evidence="3" key="1">
    <citation type="submission" date="2014-03" db="EMBL/GenBank/DDBJ databases">
        <authorList>
            <person name="Casaregola S."/>
        </authorList>
    </citation>
    <scope>NUCLEOTIDE SEQUENCE [LARGE SCALE GENOMIC DNA]</scope>
    <source>
        <strain evidence="3">CLIB 918</strain>
    </source>
</reference>
<feature type="compositionally biased region" description="Low complexity" evidence="2">
    <location>
        <begin position="681"/>
        <end position="699"/>
    </location>
</feature>
<feature type="compositionally biased region" description="Polar residues" evidence="2">
    <location>
        <begin position="499"/>
        <end position="510"/>
    </location>
</feature>
<dbReference type="PANTHER" id="PTHR19321">
    <property type="entry name" value="PROTEIN REGULATOR OF CYTOKINESIS 1 PRC1-RELATED"/>
    <property type="match status" value="1"/>
</dbReference>
<dbReference type="Pfam" id="PF03999">
    <property type="entry name" value="MAP65_ASE1"/>
    <property type="match status" value="1"/>
</dbReference>
<dbReference type="PANTHER" id="PTHR19321:SF41">
    <property type="entry name" value="FASCETTO-RELATED"/>
    <property type="match status" value="1"/>
</dbReference>
<dbReference type="InterPro" id="IPR007145">
    <property type="entry name" value="MAP65_Ase1_PRC1"/>
</dbReference>
<evidence type="ECO:0000256" key="1">
    <source>
        <dbReference type="SAM" id="Coils"/>
    </source>
</evidence>
<dbReference type="AlphaFoldDB" id="A0A0J9XAH3"/>